<reference evidence="7 8" key="1">
    <citation type="journal article" date="2022" name="Gigascience">
        <title>A chromosome-level genome assembly and annotation of the desert horned lizard, Phrynosoma platyrhinos, provides insight into chromosomal rearrangements among reptiles.</title>
        <authorList>
            <person name="Koochekian N."/>
            <person name="Ascanio A."/>
            <person name="Farleigh K."/>
            <person name="Card D.C."/>
            <person name="Schield D.R."/>
            <person name="Castoe T.A."/>
            <person name="Jezkova T."/>
        </authorList>
    </citation>
    <scope>NUCLEOTIDE SEQUENCE [LARGE SCALE GENOMIC DNA]</scope>
    <source>
        <strain evidence="7">NK-2021</strain>
    </source>
</reference>
<feature type="domain" description="Dickkopf-related protein 1/2/4 C-terminal subdomain 1" evidence="6">
    <location>
        <begin position="109"/>
        <end position="138"/>
    </location>
</feature>
<dbReference type="Proteomes" id="UP000826234">
    <property type="component" value="Unassembled WGS sequence"/>
</dbReference>
<dbReference type="PANTHER" id="PTHR12113">
    <property type="entry name" value="DICKKOPF3-LIKE 3"/>
    <property type="match status" value="1"/>
</dbReference>
<evidence type="ECO:0000256" key="2">
    <source>
        <dbReference type="ARBA" id="ARBA00022525"/>
    </source>
</evidence>
<comment type="subcellular location">
    <subcellularLocation>
        <location evidence="1">Secreted</location>
    </subcellularLocation>
</comment>
<protein>
    <recommendedName>
        <fullName evidence="9">Dickkopf-related protein 4</fullName>
    </recommendedName>
</protein>
<comment type="caution">
    <text evidence="7">The sequence shown here is derived from an EMBL/GenBank/DDBJ whole genome shotgun (WGS) entry which is preliminary data.</text>
</comment>
<organism evidence="7 8">
    <name type="scientific">Phrynosoma platyrhinos</name>
    <name type="common">Desert horned lizard</name>
    <dbReference type="NCBI Taxonomy" id="52577"/>
    <lineage>
        <taxon>Eukaryota</taxon>
        <taxon>Metazoa</taxon>
        <taxon>Chordata</taxon>
        <taxon>Craniata</taxon>
        <taxon>Vertebrata</taxon>
        <taxon>Euteleostomi</taxon>
        <taxon>Lepidosauria</taxon>
        <taxon>Squamata</taxon>
        <taxon>Bifurcata</taxon>
        <taxon>Unidentata</taxon>
        <taxon>Episquamata</taxon>
        <taxon>Toxicofera</taxon>
        <taxon>Iguania</taxon>
        <taxon>Phrynosomatidae</taxon>
        <taxon>Phrynosomatinae</taxon>
        <taxon>Phrynosoma</taxon>
    </lineage>
</organism>
<dbReference type="InterPro" id="IPR048500">
    <property type="entry name" value="DIKK1/2/4_C-subdom1"/>
</dbReference>
<evidence type="ECO:0000259" key="5">
    <source>
        <dbReference type="Pfam" id="PF21479"/>
    </source>
</evidence>
<sequence>MLDRQGLSRGEILPQAQGGAILVCQLPWATKEVPTEHNVLPRDALYQWFALFSMPDVCSQTERVMVVGGRKKHKDRARVGSKDTIQPPLPSGHVLKEGNPQMPPGKAQEGESCLRTADCVRGLCCARHFWAKVCKPVLMEGQVCSRRGGQKEGAQGPEIFQRCNCGPGLSCQLPLGGAPQRSRLRVCLRN</sequence>
<evidence type="ECO:0000256" key="1">
    <source>
        <dbReference type="ARBA" id="ARBA00004613"/>
    </source>
</evidence>
<evidence type="ECO:0000256" key="4">
    <source>
        <dbReference type="SAM" id="MobiDB-lite"/>
    </source>
</evidence>
<keyword evidence="2" id="KW-0964">Secreted</keyword>
<evidence type="ECO:0000313" key="7">
    <source>
        <dbReference type="EMBL" id="KAH0623007.1"/>
    </source>
</evidence>
<dbReference type="Pfam" id="PF21479">
    <property type="entry name" value="DIKK1-2-4_C-subdom2"/>
    <property type="match status" value="1"/>
</dbReference>
<evidence type="ECO:0008006" key="9">
    <source>
        <dbReference type="Google" id="ProtNLM"/>
    </source>
</evidence>
<evidence type="ECO:0000256" key="3">
    <source>
        <dbReference type="ARBA" id="ARBA00022729"/>
    </source>
</evidence>
<feature type="region of interest" description="Disordered" evidence="4">
    <location>
        <begin position="69"/>
        <end position="107"/>
    </location>
</feature>
<dbReference type="Gene3D" id="2.10.80.10">
    <property type="entry name" value="Lipase, subunit A"/>
    <property type="match status" value="1"/>
</dbReference>
<evidence type="ECO:0000313" key="8">
    <source>
        <dbReference type="Proteomes" id="UP000826234"/>
    </source>
</evidence>
<dbReference type="InterPro" id="IPR039863">
    <property type="entry name" value="DKK1-4"/>
</dbReference>
<keyword evidence="8" id="KW-1185">Reference proteome</keyword>
<dbReference type="Pfam" id="PF21481">
    <property type="entry name" value="DIKK1-2-4_C-subdom1"/>
    <property type="match status" value="1"/>
</dbReference>
<dbReference type="InterPro" id="IPR047299">
    <property type="entry name" value="Dkk4_Cys2"/>
</dbReference>
<feature type="domain" description="Dickkopf-related protein 1/2/4 C-terminal subdomain 2" evidence="5">
    <location>
        <begin position="141"/>
        <end position="189"/>
    </location>
</feature>
<dbReference type="InterPro" id="IPR048499">
    <property type="entry name" value="DIKK1/2/4_C-subdom2"/>
</dbReference>
<dbReference type="EMBL" id="JAIPUX010003283">
    <property type="protein sequence ID" value="KAH0623007.1"/>
    <property type="molecule type" value="Genomic_DNA"/>
</dbReference>
<gene>
    <name evidence="7" type="ORF">JD844_030892</name>
</gene>
<dbReference type="PANTHER" id="PTHR12113:SF10">
    <property type="entry name" value="DICKKOPF-RELATED PROTEIN 4"/>
    <property type="match status" value="1"/>
</dbReference>
<evidence type="ECO:0000259" key="6">
    <source>
        <dbReference type="Pfam" id="PF21481"/>
    </source>
</evidence>
<accession>A0ABQ7SZY3</accession>
<dbReference type="CDD" id="cd23275">
    <property type="entry name" value="Dkk4_Cys2"/>
    <property type="match status" value="1"/>
</dbReference>
<name>A0ABQ7SZY3_PHRPL</name>
<keyword evidence="3" id="KW-0732">Signal</keyword>
<proteinExistence type="predicted"/>